<dbReference type="Gene3D" id="3.80.10.10">
    <property type="entry name" value="Ribonuclease Inhibitor"/>
    <property type="match status" value="2"/>
</dbReference>
<dbReference type="OMA" id="TIRISYC"/>
<evidence type="ECO:0000313" key="4">
    <source>
        <dbReference type="RefSeq" id="XP_016509553.1"/>
    </source>
</evidence>
<dbReference type="Pfam" id="PF25019">
    <property type="entry name" value="LRR_R13L1-DRL21"/>
    <property type="match status" value="1"/>
</dbReference>
<accession>A0A1S4D8L9</accession>
<gene>
    <name evidence="2 3 4 5 6 7" type="primary">LOC107827014</name>
</gene>
<evidence type="ECO:0000313" key="2">
    <source>
        <dbReference type="RefSeq" id="XP_016509551.1"/>
    </source>
</evidence>
<evidence type="ECO:0000313" key="6">
    <source>
        <dbReference type="RefSeq" id="XP_016509555.1"/>
    </source>
</evidence>
<dbReference type="RefSeq" id="XP_016509556.1">
    <property type="nucleotide sequence ID" value="XM_016654070.1"/>
</dbReference>
<dbReference type="PaxDb" id="4097-A0A1S4D8L9"/>
<dbReference type="PANTHER" id="PTHR47186:SF42">
    <property type="entry name" value="DISEASE RESISTANCE RPP13-LIKE PROTEIN 1"/>
    <property type="match status" value="1"/>
</dbReference>
<dbReference type="InterPro" id="IPR032675">
    <property type="entry name" value="LRR_dom_sf"/>
</dbReference>
<organism evidence="5">
    <name type="scientific">Nicotiana tabacum</name>
    <name type="common">Common tobacco</name>
    <dbReference type="NCBI Taxonomy" id="4097"/>
    <lineage>
        <taxon>Eukaryota</taxon>
        <taxon>Viridiplantae</taxon>
        <taxon>Streptophyta</taxon>
        <taxon>Embryophyta</taxon>
        <taxon>Tracheophyta</taxon>
        <taxon>Spermatophyta</taxon>
        <taxon>Magnoliopsida</taxon>
        <taxon>eudicotyledons</taxon>
        <taxon>Gunneridae</taxon>
        <taxon>Pentapetalae</taxon>
        <taxon>asterids</taxon>
        <taxon>lamiids</taxon>
        <taxon>Solanales</taxon>
        <taxon>Solanaceae</taxon>
        <taxon>Nicotianoideae</taxon>
        <taxon>Nicotianeae</taxon>
        <taxon>Nicotiana</taxon>
    </lineage>
</organism>
<feature type="domain" description="R13L1/DRL21-like LRR repeat region" evidence="1">
    <location>
        <begin position="2"/>
        <end position="94"/>
    </location>
</feature>
<dbReference type="STRING" id="4097.A0A1S4D8L9"/>
<evidence type="ECO:0000259" key="1">
    <source>
        <dbReference type="Pfam" id="PF25019"/>
    </source>
</evidence>
<dbReference type="AlphaFoldDB" id="A0A1S4D8L9"/>
<evidence type="ECO:0000313" key="3">
    <source>
        <dbReference type="RefSeq" id="XP_016509552.1"/>
    </source>
</evidence>
<protein>
    <submittedName>
        <fullName evidence="2 3">Disease resistance RPP13-like protein 1</fullName>
    </submittedName>
</protein>
<dbReference type="SUPFAM" id="SSF52047">
    <property type="entry name" value="RNI-like"/>
    <property type="match status" value="1"/>
</dbReference>
<evidence type="ECO:0000313" key="5">
    <source>
        <dbReference type="RefSeq" id="XP_016509554.1"/>
    </source>
</evidence>
<dbReference type="SUPFAM" id="SSF52058">
    <property type="entry name" value="L domain-like"/>
    <property type="match status" value="1"/>
</dbReference>
<dbReference type="KEGG" id="nta:107827014"/>
<sequence length="348" mass="39773">MRGKEHIEKLSLEWSGDIADNSQNEGDILDELQPNTNIKEVEIIGYRGTNFPNWLVDHSFLKLVKFSLTDCKDCYSLPALGQLPSLKFLTIRGMHLISEVTEEFYSSLSCKKPFNSLETLEFSKMLEWKWWHVLRNGEFSTLQYLRIEDCPKLIGRLPENLCSLTTLKILKCPKLNLETPIQLSGLKEFEVVGSPKAGVLFDHAEMFTSLLQGMKHIVKLNIIECYSLTSLPISSLPSTLKEIKIYQNQKLKLELSVSEMISSRSNMFLERLTLAGCYSIDDIPAELVPSAHILRIERCYRLIRILIPIGIEILEINRYENLEILSVACGNQTTSLHDLHNSKSQKLK</sequence>
<dbReference type="InterPro" id="IPR056789">
    <property type="entry name" value="LRR_R13L1-DRL21"/>
</dbReference>
<dbReference type="RefSeq" id="XP_016509552.1">
    <property type="nucleotide sequence ID" value="XM_016654066.1"/>
</dbReference>
<dbReference type="RefSeq" id="XP_016509554.1">
    <property type="nucleotide sequence ID" value="XM_016654068.1"/>
</dbReference>
<dbReference type="OrthoDB" id="1303418at2759"/>
<dbReference type="PANTHER" id="PTHR47186">
    <property type="entry name" value="LEUCINE-RICH REPEAT-CONTAINING PROTEIN 57"/>
    <property type="match status" value="1"/>
</dbReference>
<proteinExistence type="predicted"/>
<evidence type="ECO:0000313" key="7">
    <source>
        <dbReference type="RefSeq" id="XP_016509556.1"/>
    </source>
</evidence>
<name>A0A1S4D8L9_TOBAC</name>
<dbReference type="RefSeq" id="XP_016509551.1">
    <property type="nucleotide sequence ID" value="XM_016654065.1"/>
</dbReference>
<reference evidence="2 3" key="1">
    <citation type="submission" date="2025-04" db="UniProtKB">
        <authorList>
            <consortium name="RefSeq"/>
        </authorList>
    </citation>
    <scope>IDENTIFICATION</scope>
</reference>
<dbReference type="RefSeq" id="XP_016509555.1">
    <property type="nucleotide sequence ID" value="XM_016654069.1"/>
</dbReference>
<dbReference type="RefSeq" id="XP_016509553.1">
    <property type="nucleotide sequence ID" value="XM_016654067.1"/>
</dbReference>